<sequence length="463" mass="52432">MDKYKKLISNTFIFAIGTFSSKVLVFLLMPLYTRVLTTGDMGIVDLIVPTANLIIPIVSVGISNGIIRFGLDRSVRKSDVFSTGIITVAGGYLLFLLLRPLLLKIPIISEYSLLIYLYVLTSCLRSLCSQFVRAKEYVKLYAFDGVLSTIMVILFNILFLVVFKLGITGYVLATILSDLFSSVFLFTIASLGKYIRFRGLDWQVFGSMLKFCLPLLPTTIFWWITNASDRYLVTFMINEQANGLLGIAYKIPTMIILVSGIFSDAWQMSAITESERPGQESFFSNVFNAYQSMIFIAASGLILFCKLITKIFASPAFYESWQYMPFLIMATTFSCFVTFLGSIYMVEKKSMLTLMTTAAGAVINIVLNFMLIPLWGVNGATFASFISYFVVFCLRALNTRRFIKLHWNVPKVAFNLLILLTQTLVILNLETGWVWIEALLCLFMIAVNFKMLLLNLRRFLSRR</sequence>
<feature type="transmembrane region" description="Helical" evidence="6">
    <location>
        <begin position="12"/>
        <end position="33"/>
    </location>
</feature>
<keyword evidence="2" id="KW-1003">Cell membrane</keyword>
<name>A0A926ENR1_9FIRM</name>
<comment type="subcellular location">
    <subcellularLocation>
        <location evidence="1">Cell membrane</location>
        <topology evidence="1">Multi-pass membrane protein</topology>
    </subcellularLocation>
</comment>
<dbReference type="GO" id="GO:0005886">
    <property type="term" value="C:plasma membrane"/>
    <property type="evidence" value="ECO:0007669"/>
    <property type="project" value="UniProtKB-SubCell"/>
</dbReference>
<evidence type="ECO:0000256" key="2">
    <source>
        <dbReference type="ARBA" id="ARBA00022475"/>
    </source>
</evidence>
<evidence type="ECO:0000313" key="8">
    <source>
        <dbReference type="Proteomes" id="UP000623678"/>
    </source>
</evidence>
<feature type="transmembrane region" description="Helical" evidence="6">
    <location>
        <begin position="321"/>
        <end position="344"/>
    </location>
</feature>
<feature type="transmembrane region" description="Helical" evidence="6">
    <location>
        <begin position="244"/>
        <end position="266"/>
    </location>
</feature>
<feature type="transmembrane region" description="Helical" evidence="6">
    <location>
        <begin position="287"/>
        <end position="309"/>
    </location>
</feature>
<dbReference type="AlphaFoldDB" id="A0A926ENR1"/>
<dbReference type="InterPro" id="IPR050833">
    <property type="entry name" value="Poly_Biosynth_Transport"/>
</dbReference>
<dbReference type="InterPro" id="IPR002797">
    <property type="entry name" value="Polysacc_synth"/>
</dbReference>
<feature type="transmembrane region" description="Helical" evidence="6">
    <location>
        <begin position="204"/>
        <end position="224"/>
    </location>
</feature>
<feature type="transmembrane region" description="Helical" evidence="6">
    <location>
        <begin position="53"/>
        <end position="71"/>
    </location>
</feature>
<keyword evidence="8" id="KW-1185">Reference proteome</keyword>
<keyword evidence="4 6" id="KW-1133">Transmembrane helix</keyword>
<evidence type="ECO:0000256" key="6">
    <source>
        <dbReference type="SAM" id="Phobius"/>
    </source>
</evidence>
<evidence type="ECO:0000313" key="7">
    <source>
        <dbReference type="EMBL" id="MBC8584612.1"/>
    </source>
</evidence>
<feature type="transmembrane region" description="Helical" evidence="6">
    <location>
        <begin position="433"/>
        <end position="453"/>
    </location>
</feature>
<protein>
    <submittedName>
        <fullName evidence="7">Polysaccharide biosynthesis C-terminal domain-containing protein</fullName>
    </submittedName>
</protein>
<accession>A0A926ENR1</accession>
<feature type="transmembrane region" description="Helical" evidence="6">
    <location>
        <begin position="409"/>
        <end position="427"/>
    </location>
</feature>
<keyword evidence="5 6" id="KW-0472">Membrane</keyword>
<keyword evidence="3 6" id="KW-0812">Transmembrane</keyword>
<dbReference type="RefSeq" id="WP_262394437.1">
    <property type="nucleotide sequence ID" value="NZ_JACRTD010000002.1"/>
</dbReference>
<proteinExistence type="predicted"/>
<feature type="transmembrane region" description="Helical" evidence="6">
    <location>
        <begin position="377"/>
        <end position="397"/>
    </location>
</feature>
<organism evidence="7 8">
    <name type="scientific">Youxingia wuxianensis</name>
    <dbReference type="NCBI Taxonomy" id="2763678"/>
    <lineage>
        <taxon>Bacteria</taxon>
        <taxon>Bacillati</taxon>
        <taxon>Bacillota</taxon>
        <taxon>Clostridia</taxon>
        <taxon>Eubacteriales</taxon>
        <taxon>Oscillospiraceae</taxon>
        <taxon>Youxingia</taxon>
    </lineage>
</organism>
<evidence type="ECO:0000256" key="5">
    <source>
        <dbReference type="ARBA" id="ARBA00023136"/>
    </source>
</evidence>
<gene>
    <name evidence="7" type="ORF">H8705_03350</name>
</gene>
<evidence type="ECO:0000256" key="1">
    <source>
        <dbReference type="ARBA" id="ARBA00004651"/>
    </source>
</evidence>
<dbReference type="Proteomes" id="UP000623678">
    <property type="component" value="Unassembled WGS sequence"/>
</dbReference>
<comment type="caution">
    <text evidence="7">The sequence shown here is derived from an EMBL/GenBank/DDBJ whole genome shotgun (WGS) entry which is preliminary data.</text>
</comment>
<dbReference type="Pfam" id="PF01943">
    <property type="entry name" value="Polysacc_synt"/>
    <property type="match status" value="1"/>
</dbReference>
<feature type="transmembrane region" description="Helical" evidence="6">
    <location>
        <begin position="108"/>
        <end position="128"/>
    </location>
</feature>
<evidence type="ECO:0000256" key="3">
    <source>
        <dbReference type="ARBA" id="ARBA00022692"/>
    </source>
</evidence>
<feature type="transmembrane region" description="Helical" evidence="6">
    <location>
        <begin position="140"/>
        <end position="163"/>
    </location>
</feature>
<dbReference type="EMBL" id="JACRTD010000002">
    <property type="protein sequence ID" value="MBC8584612.1"/>
    <property type="molecule type" value="Genomic_DNA"/>
</dbReference>
<dbReference type="PANTHER" id="PTHR30250:SF11">
    <property type="entry name" value="O-ANTIGEN TRANSPORTER-RELATED"/>
    <property type="match status" value="1"/>
</dbReference>
<feature type="transmembrane region" description="Helical" evidence="6">
    <location>
        <begin position="169"/>
        <end position="192"/>
    </location>
</feature>
<dbReference type="PANTHER" id="PTHR30250">
    <property type="entry name" value="PST FAMILY PREDICTED COLANIC ACID TRANSPORTER"/>
    <property type="match status" value="1"/>
</dbReference>
<reference evidence="7" key="1">
    <citation type="submission" date="2020-08" db="EMBL/GenBank/DDBJ databases">
        <title>Genome public.</title>
        <authorList>
            <person name="Liu C."/>
            <person name="Sun Q."/>
        </authorList>
    </citation>
    <scope>NUCLEOTIDE SEQUENCE</scope>
    <source>
        <strain evidence="7">NSJ-64</strain>
    </source>
</reference>
<feature type="transmembrane region" description="Helical" evidence="6">
    <location>
        <begin position="83"/>
        <end position="102"/>
    </location>
</feature>
<evidence type="ECO:0000256" key="4">
    <source>
        <dbReference type="ARBA" id="ARBA00022989"/>
    </source>
</evidence>
<feature type="transmembrane region" description="Helical" evidence="6">
    <location>
        <begin position="351"/>
        <end position="371"/>
    </location>
</feature>